<keyword evidence="10" id="KW-0539">Nucleus</keyword>
<name>A0A099ZJB8_TINGU</name>
<comment type="subcellular location">
    <subcellularLocation>
        <location evidence="1">Nucleus</location>
    </subcellularLocation>
</comment>
<evidence type="ECO:0000256" key="5">
    <source>
        <dbReference type="ARBA" id="ARBA00022771"/>
    </source>
</evidence>
<feature type="compositionally biased region" description="Low complexity" evidence="15">
    <location>
        <begin position="473"/>
        <end position="493"/>
    </location>
</feature>
<dbReference type="GO" id="GO:0000978">
    <property type="term" value="F:RNA polymerase II cis-regulatory region sequence-specific DNA binding"/>
    <property type="evidence" value="ECO:0007669"/>
    <property type="project" value="TreeGrafter"/>
</dbReference>
<feature type="compositionally biased region" description="Polar residues" evidence="15">
    <location>
        <begin position="677"/>
        <end position="693"/>
    </location>
</feature>
<feature type="region of interest" description="Disordered" evidence="15">
    <location>
        <begin position="51"/>
        <end position="91"/>
    </location>
</feature>
<dbReference type="PANTHER" id="PTHR23233:SF19">
    <property type="entry name" value="SAL-LIKE PROTEIN 4"/>
    <property type="match status" value="1"/>
</dbReference>
<feature type="non-terminal residue" evidence="17">
    <location>
        <position position="1"/>
    </location>
</feature>
<evidence type="ECO:0000313" key="18">
    <source>
        <dbReference type="Proteomes" id="UP000053641"/>
    </source>
</evidence>
<dbReference type="FunFam" id="3.30.160.60:FF:000215">
    <property type="entry name" value="Spalt-like transcription factor 3"/>
    <property type="match status" value="1"/>
</dbReference>
<dbReference type="InterPro" id="IPR013087">
    <property type="entry name" value="Znf_C2H2_type"/>
</dbReference>
<feature type="region of interest" description="Disordered" evidence="15">
    <location>
        <begin position="720"/>
        <end position="802"/>
    </location>
</feature>
<dbReference type="PROSITE" id="PS50157">
    <property type="entry name" value="ZINC_FINGER_C2H2_2"/>
    <property type="match status" value="7"/>
</dbReference>
<dbReference type="PANTHER" id="PTHR23233">
    <property type="entry name" value="SAL-LIKE PROTEIN"/>
    <property type="match status" value="1"/>
</dbReference>
<evidence type="ECO:0000313" key="17">
    <source>
        <dbReference type="EMBL" id="KGL81073.1"/>
    </source>
</evidence>
<sequence length="1126" mass="120303">GDGDGEMSSKRCRTEETKICEKCCAEFFDLSEFLEHKKNCTKNPPVLIMNDSEGTVPPESFSEASLGSFSSDRLDSRARKDAQAKGCTGSMEKREGKIDVESVGGMYLKIEPPVTPAAPGLSYLPKSKVPNTNVTLQTIRGTKVAVNQRTSDAISSSAAGFNAIPMILEQLVCLQQQQLQQIQLTEQIRIQIAMMAPHALHPSIAAAADPLKALGAHMSQQLSAAVALIGQKAGSQSLSLESLKQGKLPHSNTGVAAAGSLAAGLSSSFPLKPEASRSLPSSISRFPNPLLPQASNSVIFQNPLSAVSSVIDPSKKGKGKPPNISVSESKPSAAEEPFFKHKCKFCGKVFGNDSALQIHLRSHTGERPYKCNICGNRFTTKGNLKVHFQRHKDKYPHIKMNPYPVPEHLDNVPTSSGIPYGMSVPLDESNLIVDSKPLLTTLPTSVAVSTPQNVSNLSGIKESITGTFSSDLPSRPSPESEGGSSSSGAVGHESGTEQSLSSPQATCGVSIFHVSGSNEQGSETSKLQQLVENIDKSTADPNECLICHRVLSCQSSLKMHYRTHTGERPFKCKICGRAFSTKGNLKTHYGVHRANTPLKMQHSCPICQKKFTNAVVLQQHIRMHMGGQIPNTPMPENACDSTDVDPTVTEKNGDVNRPDENVESIEMEEDLDCQDGPRNSSKPPTPYDAQSDSPAAAAGFSGITALENQMKIVNSTLNLQRQSSLKSSDNGSAESDGMTNDSSSVVGDPDYQNGRSPAASESASLQALSPATSQAESVRSKSPSFNNQEDAGVGNKAEGPETMSTEMEGVGALDLTYGNIGRKVIKEEPGLHFANGEYGELFEMLSVVCWVVSLAGKPFPKRSNRCPNHLEEGGIDVILTVFPGRNSIPAAFVRAPPALIKMEMPSERPISSSHFIGPPALSPGVAPLLVPRPKFCRPAKQHICTTCGKNFSSASALQIHERTHTGEKPFACTICGRAFTTKGNLKVHVGTHMWNNSARRGRRLSIDNPMALLGNDPKKVSEMFPKDIMPPSVSIDPTVWNQYAAVLSNGIAMKTNEISVIQSGGLPTLPVTIAGGSTINTATVSKIDGTQSGTGSDMEKASGAAADNVPKHQFPHFMEENKIAVS</sequence>
<dbReference type="InterPro" id="IPR051565">
    <property type="entry name" value="Sal_C2H2-zinc-finger"/>
</dbReference>
<feature type="domain" description="C2H2-type" evidence="16">
    <location>
        <begin position="970"/>
        <end position="997"/>
    </location>
</feature>
<feature type="compositionally biased region" description="Basic and acidic residues" evidence="15">
    <location>
        <begin position="651"/>
        <end position="660"/>
    </location>
</feature>
<feature type="compositionally biased region" description="Low complexity" evidence="15">
    <location>
        <begin position="756"/>
        <end position="771"/>
    </location>
</feature>
<dbReference type="Pfam" id="PF00096">
    <property type="entry name" value="zf-C2H2"/>
    <property type="match status" value="6"/>
</dbReference>
<dbReference type="SUPFAM" id="SSF57667">
    <property type="entry name" value="beta-beta-alpha zinc fingers"/>
    <property type="match status" value="4"/>
</dbReference>
<feature type="compositionally biased region" description="Low complexity" evidence="15">
    <location>
        <begin position="59"/>
        <end position="71"/>
    </location>
</feature>
<organism evidence="17 18">
    <name type="scientific">Tinamus guttatus</name>
    <name type="common">White-throated tinamou</name>
    <dbReference type="NCBI Taxonomy" id="94827"/>
    <lineage>
        <taxon>Eukaryota</taxon>
        <taxon>Metazoa</taxon>
        <taxon>Chordata</taxon>
        <taxon>Craniata</taxon>
        <taxon>Vertebrata</taxon>
        <taxon>Euteleostomi</taxon>
        <taxon>Archelosauria</taxon>
        <taxon>Archosauria</taxon>
        <taxon>Dinosauria</taxon>
        <taxon>Saurischia</taxon>
        <taxon>Theropoda</taxon>
        <taxon>Coelurosauria</taxon>
        <taxon>Aves</taxon>
        <taxon>Palaeognathae</taxon>
        <taxon>Tinamiformes</taxon>
        <taxon>Tinamidae</taxon>
        <taxon>Tinamus</taxon>
    </lineage>
</organism>
<evidence type="ECO:0000256" key="7">
    <source>
        <dbReference type="ARBA" id="ARBA00023015"/>
    </source>
</evidence>
<keyword evidence="7" id="KW-0805">Transcription regulation</keyword>
<feature type="region of interest" description="Disordered" evidence="15">
    <location>
        <begin position="626"/>
        <end position="695"/>
    </location>
</feature>
<feature type="domain" description="C2H2-type" evidence="16">
    <location>
        <begin position="542"/>
        <end position="569"/>
    </location>
</feature>
<dbReference type="GO" id="GO:0021772">
    <property type="term" value="P:olfactory bulb development"/>
    <property type="evidence" value="ECO:0007669"/>
    <property type="project" value="UniProtKB-ARBA"/>
</dbReference>
<dbReference type="GO" id="GO:0000981">
    <property type="term" value="F:DNA-binding transcription factor activity, RNA polymerase II-specific"/>
    <property type="evidence" value="ECO:0007669"/>
    <property type="project" value="TreeGrafter"/>
</dbReference>
<dbReference type="AlphaFoldDB" id="A0A099ZJB8"/>
<evidence type="ECO:0000256" key="4">
    <source>
        <dbReference type="ARBA" id="ARBA00022737"/>
    </source>
</evidence>
<evidence type="ECO:0000256" key="12">
    <source>
        <dbReference type="ARBA" id="ARBA00056983"/>
    </source>
</evidence>
<dbReference type="GO" id="GO:0008270">
    <property type="term" value="F:zinc ion binding"/>
    <property type="evidence" value="ECO:0007669"/>
    <property type="project" value="UniProtKB-KW"/>
</dbReference>
<evidence type="ECO:0000256" key="6">
    <source>
        <dbReference type="ARBA" id="ARBA00022833"/>
    </source>
</evidence>
<feature type="non-terminal residue" evidence="17">
    <location>
        <position position="1126"/>
    </location>
</feature>
<keyword evidence="4" id="KW-0677">Repeat</keyword>
<evidence type="ECO:0000256" key="11">
    <source>
        <dbReference type="ARBA" id="ARBA00038474"/>
    </source>
</evidence>
<gene>
    <name evidence="17" type="ORF">N309_04033</name>
</gene>
<keyword evidence="3" id="KW-0479">Metal-binding</keyword>
<evidence type="ECO:0000256" key="15">
    <source>
        <dbReference type="SAM" id="MobiDB-lite"/>
    </source>
</evidence>
<protein>
    <recommendedName>
        <fullName evidence="13">Homeotic protein spalt-major</fullName>
    </recommendedName>
</protein>
<dbReference type="Gene3D" id="3.30.160.60">
    <property type="entry name" value="Classic Zinc Finger"/>
    <property type="match status" value="6"/>
</dbReference>
<feature type="domain" description="C2H2-type" evidence="16">
    <location>
        <begin position="341"/>
        <end position="368"/>
    </location>
</feature>
<dbReference type="GO" id="GO:0005634">
    <property type="term" value="C:nucleus"/>
    <property type="evidence" value="ECO:0007669"/>
    <property type="project" value="UniProtKB-SubCell"/>
</dbReference>
<evidence type="ECO:0000256" key="2">
    <source>
        <dbReference type="ARBA" id="ARBA00022473"/>
    </source>
</evidence>
<feature type="compositionally biased region" description="Polar residues" evidence="15">
    <location>
        <begin position="720"/>
        <end position="745"/>
    </location>
</feature>
<keyword evidence="5 14" id="KW-0863">Zinc-finger</keyword>
<comment type="similarity">
    <text evidence="11">Belongs to the sal C2H2-type zinc-finger protein family.</text>
</comment>
<dbReference type="FunFam" id="3.30.160.60:FF:001241">
    <property type="entry name" value="Spalt like transcription factor 4"/>
    <property type="match status" value="1"/>
</dbReference>
<feature type="domain" description="C2H2-type" evidence="16">
    <location>
        <begin position="942"/>
        <end position="969"/>
    </location>
</feature>
<evidence type="ECO:0000256" key="13">
    <source>
        <dbReference type="ARBA" id="ARBA00071947"/>
    </source>
</evidence>
<dbReference type="FunFam" id="3.30.160.60:FF:000291">
    <property type="entry name" value="Spalt-like transcription factor 4"/>
    <property type="match status" value="1"/>
</dbReference>
<evidence type="ECO:0000256" key="8">
    <source>
        <dbReference type="ARBA" id="ARBA00023125"/>
    </source>
</evidence>
<proteinExistence type="inferred from homology"/>
<evidence type="ECO:0000256" key="3">
    <source>
        <dbReference type="ARBA" id="ARBA00022723"/>
    </source>
</evidence>
<feature type="compositionally biased region" description="Polar residues" evidence="15">
    <location>
        <begin position="772"/>
        <end position="789"/>
    </location>
</feature>
<evidence type="ECO:0000256" key="9">
    <source>
        <dbReference type="ARBA" id="ARBA00023163"/>
    </source>
</evidence>
<accession>A0A099ZJB8</accession>
<dbReference type="STRING" id="94827.A0A099ZJB8"/>
<comment type="function">
    <text evidence="12">Required for the establishment of the posterior-most head and the anterior-most tail segments of the embryo. Probably function as a transcriptional regulator. Could repress the transcription of the tsh gene.</text>
</comment>
<feature type="domain" description="C2H2-type" evidence="16">
    <location>
        <begin position="602"/>
        <end position="629"/>
    </location>
</feature>
<dbReference type="GO" id="GO:0009966">
    <property type="term" value="P:regulation of signal transduction"/>
    <property type="evidence" value="ECO:0007669"/>
    <property type="project" value="UniProtKB-ARBA"/>
</dbReference>
<reference evidence="17 18" key="1">
    <citation type="submission" date="2014-06" db="EMBL/GenBank/DDBJ databases">
        <title>Genome evolution of avian class.</title>
        <authorList>
            <person name="Zhang G."/>
            <person name="Li C."/>
        </authorList>
    </citation>
    <scope>NUCLEOTIDE SEQUENCE [LARGE SCALE GENOMIC DNA]</scope>
    <source>
        <strain evidence="17">BGI_N309</strain>
    </source>
</reference>
<keyword evidence="6" id="KW-0862">Zinc</keyword>
<evidence type="ECO:0000259" key="16">
    <source>
        <dbReference type="PROSITE" id="PS50157"/>
    </source>
</evidence>
<feature type="domain" description="C2H2-type" evidence="16">
    <location>
        <begin position="369"/>
        <end position="396"/>
    </location>
</feature>
<feature type="region of interest" description="Disordered" evidence="15">
    <location>
        <begin position="310"/>
        <end position="331"/>
    </location>
</feature>
<evidence type="ECO:0000256" key="1">
    <source>
        <dbReference type="ARBA" id="ARBA00004123"/>
    </source>
</evidence>
<keyword evidence="8" id="KW-0238">DNA-binding</keyword>
<dbReference type="CDD" id="cd20908">
    <property type="entry name" value="SUF4-like"/>
    <property type="match status" value="1"/>
</dbReference>
<keyword evidence="2" id="KW-0217">Developmental protein</keyword>
<dbReference type="EMBL" id="KL893739">
    <property type="protein sequence ID" value="KGL81073.1"/>
    <property type="molecule type" value="Genomic_DNA"/>
</dbReference>
<feature type="region of interest" description="Disordered" evidence="15">
    <location>
        <begin position="465"/>
        <end position="503"/>
    </location>
</feature>
<dbReference type="FunFam" id="3.30.160.60:FF:000025">
    <property type="entry name" value="Spalt-like transcription factor 1"/>
    <property type="match status" value="1"/>
</dbReference>
<dbReference type="FunFam" id="3.30.160.60:FF:000260">
    <property type="entry name" value="Spalt-like transcription factor 1"/>
    <property type="match status" value="1"/>
</dbReference>
<dbReference type="SMART" id="SM00355">
    <property type="entry name" value="ZnF_C2H2"/>
    <property type="match status" value="7"/>
</dbReference>
<dbReference type="PROSITE" id="PS00028">
    <property type="entry name" value="ZINC_FINGER_C2H2_1"/>
    <property type="match status" value="7"/>
</dbReference>
<dbReference type="Proteomes" id="UP000053641">
    <property type="component" value="Unassembled WGS sequence"/>
</dbReference>
<dbReference type="GO" id="GO:0035108">
    <property type="term" value="P:limb morphogenesis"/>
    <property type="evidence" value="ECO:0007669"/>
    <property type="project" value="UniProtKB-ARBA"/>
</dbReference>
<dbReference type="FunFam" id="3.30.160.60:FF:001874">
    <property type="entry name" value="sal-like protein 4 isoform X2"/>
    <property type="match status" value="1"/>
</dbReference>
<keyword evidence="9" id="KW-0804">Transcription</keyword>
<evidence type="ECO:0000256" key="10">
    <source>
        <dbReference type="ARBA" id="ARBA00023242"/>
    </source>
</evidence>
<evidence type="ECO:0000256" key="14">
    <source>
        <dbReference type="PROSITE-ProRule" id="PRU00042"/>
    </source>
</evidence>
<feature type="compositionally biased region" description="Basic and acidic residues" evidence="15">
    <location>
        <begin position="72"/>
        <end position="83"/>
    </location>
</feature>
<feature type="compositionally biased region" description="Acidic residues" evidence="15">
    <location>
        <begin position="661"/>
        <end position="673"/>
    </location>
</feature>
<keyword evidence="18" id="KW-1185">Reference proteome</keyword>
<feature type="domain" description="C2H2-type" evidence="16">
    <location>
        <begin position="570"/>
        <end position="597"/>
    </location>
</feature>
<dbReference type="InterPro" id="IPR036236">
    <property type="entry name" value="Znf_C2H2_sf"/>
</dbReference>